<dbReference type="Pfam" id="PF00149">
    <property type="entry name" value="Metallophos"/>
    <property type="match status" value="1"/>
</dbReference>
<keyword evidence="3" id="KW-1185">Reference proteome</keyword>
<feature type="domain" description="Calcineurin-like phosphoesterase" evidence="1">
    <location>
        <begin position="2"/>
        <end position="160"/>
    </location>
</feature>
<protein>
    <submittedName>
        <fullName evidence="2">Calcineurin-like phosphoesterase</fullName>
    </submittedName>
</protein>
<organism evidence="2 3">
    <name type="scientific">Chitinophaga eiseniae</name>
    <dbReference type="NCBI Taxonomy" id="634771"/>
    <lineage>
        <taxon>Bacteria</taxon>
        <taxon>Pseudomonadati</taxon>
        <taxon>Bacteroidota</taxon>
        <taxon>Chitinophagia</taxon>
        <taxon>Chitinophagales</taxon>
        <taxon>Chitinophagaceae</taxon>
        <taxon>Chitinophaga</taxon>
    </lineage>
</organism>
<dbReference type="EMBL" id="FUWZ01000001">
    <property type="protein sequence ID" value="SJZ39601.1"/>
    <property type="molecule type" value="Genomic_DNA"/>
</dbReference>
<name>A0A1T4KB14_9BACT</name>
<dbReference type="AlphaFoldDB" id="A0A1T4KB14"/>
<dbReference type="InterPro" id="IPR029052">
    <property type="entry name" value="Metallo-depent_PP-like"/>
</dbReference>
<dbReference type="OrthoDB" id="1030079at2"/>
<dbReference type="SUPFAM" id="SSF56300">
    <property type="entry name" value="Metallo-dependent phosphatases"/>
    <property type="match status" value="1"/>
</dbReference>
<accession>A0A1T4KB14</accession>
<sequence length="237" mass="27196">MIIIGDLHGGYPELLSRIRKFKLENTTFIQVGDWGLGFQPVAHDLKALSQIDSFMRSSGNQLLIIRGNHDHKWFWDQGHTFGLQHVLLVKDYTVMEIAQQRVLFIGGGISIDRLNRTTGKTYWPDEEIVYDETLLNAVCQAGVDIVISHIAPREAWPYTYNEVVQHFITKELSNGHDLAADLENERQLMSRIYHKAAAAGCHSWYYGHYHESHTEERNGITFRCVSVMELYSPTHTP</sequence>
<gene>
    <name evidence="2" type="ORF">SAMN04488128_10131</name>
</gene>
<reference evidence="3" key="1">
    <citation type="submission" date="2017-02" db="EMBL/GenBank/DDBJ databases">
        <authorList>
            <person name="Varghese N."/>
            <person name="Submissions S."/>
        </authorList>
    </citation>
    <scope>NUCLEOTIDE SEQUENCE [LARGE SCALE GENOMIC DNA]</scope>
    <source>
        <strain evidence="3">DSM 22224</strain>
    </source>
</reference>
<dbReference type="Gene3D" id="3.60.21.10">
    <property type="match status" value="1"/>
</dbReference>
<dbReference type="RefSeq" id="WP_078666770.1">
    <property type="nucleotide sequence ID" value="NZ_FUWZ01000001.1"/>
</dbReference>
<proteinExistence type="predicted"/>
<dbReference type="Proteomes" id="UP000190367">
    <property type="component" value="Unassembled WGS sequence"/>
</dbReference>
<dbReference type="GO" id="GO:0016787">
    <property type="term" value="F:hydrolase activity"/>
    <property type="evidence" value="ECO:0007669"/>
    <property type="project" value="InterPro"/>
</dbReference>
<dbReference type="STRING" id="634771.SAMN04488128_10131"/>
<evidence type="ECO:0000259" key="1">
    <source>
        <dbReference type="Pfam" id="PF00149"/>
    </source>
</evidence>
<evidence type="ECO:0000313" key="3">
    <source>
        <dbReference type="Proteomes" id="UP000190367"/>
    </source>
</evidence>
<dbReference type="InterPro" id="IPR004843">
    <property type="entry name" value="Calcineurin-like_PHP"/>
</dbReference>
<evidence type="ECO:0000313" key="2">
    <source>
        <dbReference type="EMBL" id="SJZ39601.1"/>
    </source>
</evidence>